<feature type="compositionally biased region" description="Basic and acidic residues" evidence="1">
    <location>
        <begin position="120"/>
        <end position="137"/>
    </location>
</feature>
<reference evidence="2 3" key="1">
    <citation type="submission" date="2022-05" db="EMBL/GenBank/DDBJ databases">
        <title>Chromosome-level reference genomes for two strains of Caenorhabditis briggsae: an improved platform for comparative genomics.</title>
        <authorList>
            <person name="Stevens L."/>
            <person name="Andersen E.C."/>
        </authorList>
    </citation>
    <scope>NUCLEOTIDE SEQUENCE [LARGE SCALE GENOMIC DNA]</scope>
    <source>
        <strain evidence="2">QX1410_ONT</strain>
        <tissue evidence="2">Whole-organism</tissue>
    </source>
</reference>
<dbReference type="Proteomes" id="UP000827892">
    <property type="component" value="Chromosome III"/>
</dbReference>
<organism evidence="2 3">
    <name type="scientific">Caenorhabditis briggsae</name>
    <dbReference type="NCBI Taxonomy" id="6238"/>
    <lineage>
        <taxon>Eukaryota</taxon>
        <taxon>Metazoa</taxon>
        <taxon>Ecdysozoa</taxon>
        <taxon>Nematoda</taxon>
        <taxon>Chromadorea</taxon>
        <taxon>Rhabditida</taxon>
        <taxon>Rhabditina</taxon>
        <taxon>Rhabditomorpha</taxon>
        <taxon>Rhabditoidea</taxon>
        <taxon>Rhabditidae</taxon>
        <taxon>Peloderinae</taxon>
        <taxon>Caenorhabditis</taxon>
    </lineage>
</organism>
<protein>
    <submittedName>
        <fullName evidence="2">Uncharacterized protein</fullName>
    </submittedName>
</protein>
<gene>
    <name evidence="2" type="ORF">L3Y34_002315</name>
</gene>
<dbReference type="AlphaFoldDB" id="A0AAE9IRH9"/>
<evidence type="ECO:0000313" key="2">
    <source>
        <dbReference type="EMBL" id="ULU02645.1"/>
    </source>
</evidence>
<sequence>MMVPMIPLIVYDQFQTSPLQTSPLPNPLYSLKPQNSYFPIKKLTAENGTGSADNVGIAIDIRRTNADARRPAVDVVEPVDAMAAFRRVVIAAAPDEPTPPPPPMPIPLPPQPPIDDDDWSDGHGDSERNDACDDDTR</sequence>
<proteinExistence type="predicted"/>
<evidence type="ECO:0000256" key="1">
    <source>
        <dbReference type="SAM" id="MobiDB-lite"/>
    </source>
</evidence>
<accession>A0AAE9IRH9</accession>
<feature type="compositionally biased region" description="Pro residues" evidence="1">
    <location>
        <begin position="96"/>
        <end position="113"/>
    </location>
</feature>
<name>A0AAE9IRH9_CAEBR</name>
<evidence type="ECO:0000313" key="3">
    <source>
        <dbReference type="Proteomes" id="UP000827892"/>
    </source>
</evidence>
<dbReference type="EMBL" id="CP090893">
    <property type="protein sequence ID" value="ULU02645.1"/>
    <property type="molecule type" value="Genomic_DNA"/>
</dbReference>
<feature type="region of interest" description="Disordered" evidence="1">
    <location>
        <begin position="92"/>
        <end position="137"/>
    </location>
</feature>